<protein>
    <submittedName>
        <fullName evidence="1">Uncharacterized protein</fullName>
    </submittedName>
</protein>
<dbReference type="EMBL" id="NBTZ01000131">
    <property type="protein sequence ID" value="OTP68552.1"/>
    <property type="molecule type" value="Genomic_DNA"/>
</dbReference>
<dbReference type="AlphaFoldDB" id="A0A242MBG9"/>
<sequence>MVDSLSFAELDEAADTGDAPLAAGAAWLSEPGRAGATEFPFCA</sequence>
<organism evidence="1 2">
    <name type="scientific">Caballeronia sordidicola</name>
    <name type="common">Burkholderia sordidicola</name>
    <dbReference type="NCBI Taxonomy" id="196367"/>
    <lineage>
        <taxon>Bacteria</taxon>
        <taxon>Pseudomonadati</taxon>
        <taxon>Pseudomonadota</taxon>
        <taxon>Betaproteobacteria</taxon>
        <taxon>Burkholderiales</taxon>
        <taxon>Burkholderiaceae</taxon>
        <taxon>Caballeronia</taxon>
    </lineage>
</organism>
<dbReference type="Proteomes" id="UP000195221">
    <property type="component" value="Unassembled WGS sequence"/>
</dbReference>
<proteinExistence type="predicted"/>
<name>A0A242MBG9_CABSO</name>
<comment type="caution">
    <text evidence="1">The sequence shown here is derived from an EMBL/GenBank/DDBJ whole genome shotgun (WGS) entry which is preliminary data.</text>
</comment>
<gene>
    <name evidence="1" type="ORF">PAMC26577_32775</name>
</gene>
<reference evidence="1 2" key="1">
    <citation type="submission" date="2017-03" db="EMBL/GenBank/DDBJ databases">
        <title>Genome analysis of strain PAMC 26577.</title>
        <authorList>
            <person name="Oh H.-M."/>
            <person name="Yang J.-A."/>
        </authorList>
    </citation>
    <scope>NUCLEOTIDE SEQUENCE [LARGE SCALE GENOMIC DNA]</scope>
    <source>
        <strain evidence="1 2">PAMC 26577</strain>
    </source>
</reference>
<evidence type="ECO:0000313" key="2">
    <source>
        <dbReference type="Proteomes" id="UP000195221"/>
    </source>
</evidence>
<accession>A0A242MBG9</accession>
<evidence type="ECO:0000313" key="1">
    <source>
        <dbReference type="EMBL" id="OTP68552.1"/>
    </source>
</evidence>